<dbReference type="EC" id="5.6.2.4" evidence="9"/>
<dbReference type="PROSITE" id="PS51198">
    <property type="entry name" value="UVRD_HELICASE_ATP_BIND"/>
    <property type="match status" value="1"/>
</dbReference>
<evidence type="ECO:0000256" key="8">
    <source>
        <dbReference type="ARBA" id="ARBA00034617"/>
    </source>
</evidence>
<evidence type="ECO:0000259" key="14">
    <source>
        <dbReference type="PROSITE" id="PS51198"/>
    </source>
</evidence>
<keyword evidence="4 12" id="KW-0347">Helicase</keyword>
<evidence type="ECO:0000256" key="13">
    <source>
        <dbReference type="SAM" id="MobiDB-lite"/>
    </source>
</evidence>
<dbReference type="Gene3D" id="1.10.10.160">
    <property type="match status" value="1"/>
</dbReference>
<feature type="binding site" evidence="12">
    <location>
        <begin position="36"/>
        <end position="43"/>
    </location>
    <ligand>
        <name>ATP</name>
        <dbReference type="ChEBI" id="CHEBI:30616"/>
    </ligand>
</feature>
<dbReference type="Gene3D" id="3.40.50.300">
    <property type="entry name" value="P-loop containing nucleotide triphosphate hydrolases"/>
    <property type="match status" value="2"/>
</dbReference>
<dbReference type="EMBL" id="CP002959">
    <property type="protein sequence ID" value="AFM12345.1"/>
    <property type="molecule type" value="Genomic_DNA"/>
</dbReference>
<evidence type="ECO:0000256" key="4">
    <source>
        <dbReference type="ARBA" id="ARBA00022806"/>
    </source>
</evidence>
<evidence type="ECO:0000256" key="1">
    <source>
        <dbReference type="ARBA" id="ARBA00009922"/>
    </source>
</evidence>
<dbReference type="GO" id="GO:0003677">
    <property type="term" value="F:DNA binding"/>
    <property type="evidence" value="ECO:0007669"/>
    <property type="project" value="UniProtKB-KW"/>
</dbReference>
<dbReference type="InterPro" id="IPR027417">
    <property type="entry name" value="P-loop_NTPase"/>
</dbReference>
<dbReference type="AlphaFoldDB" id="I4B4Y8"/>
<keyword evidence="6" id="KW-0238">DNA-binding</keyword>
<dbReference type="InterPro" id="IPR013986">
    <property type="entry name" value="DExx_box_DNA_helicase_dom_sf"/>
</dbReference>
<keyword evidence="7" id="KW-0413">Isomerase</keyword>
<dbReference type="PROSITE" id="PS51217">
    <property type="entry name" value="UVRD_HELICASE_CTER"/>
    <property type="match status" value="1"/>
</dbReference>
<comment type="catalytic activity">
    <reaction evidence="11">
        <text>ATP + H2O = ADP + phosphate + H(+)</text>
        <dbReference type="Rhea" id="RHEA:13065"/>
        <dbReference type="ChEBI" id="CHEBI:15377"/>
        <dbReference type="ChEBI" id="CHEBI:15378"/>
        <dbReference type="ChEBI" id="CHEBI:30616"/>
        <dbReference type="ChEBI" id="CHEBI:43474"/>
        <dbReference type="ChEBI" id="CHEBI:456216"/>
        <dbReference type="EC" id="5.6.2.4"/>
    </reaction>
</comment>
<dbReference type="GO" id="GO:0005524">
    <property type="term" value="F:ATP binding"/>
    <property type="evidence" value="ECO:0007669"/>
    <property type="project" value="UniProtKB-UniRule"/>
</dbReference>
<dbReference type="GO" id="GO:0043138">
    <property type="term" value="F:3'-5' DNA helicase activity"/>
    <property type="evidence" value="ECO:0007669"/>
    <property type="project" value="UniProtKB-EC"/>
</dbReference>
<feature type="domain" description="UvrD-like helicase C-terminal" evidence="15">
    <location>
        <begin position="298"/>
        <end position="572"/>
    </location>
</feature>
<accession>I4B4Y8</accession>
<dbReference type="InterPro" id="IPR014017">
    <property type="entry name" value="DNA_helicase_UvrD-like_C"/>
</dbReference>
<dbReference type="OrthoDB" id="9810135at2"/>
<dbReference type="CDD" id="cd17932">
    <property type="entry name" value="DEXQc_UvrD"/>
    <property type="match status" value="1"/>
</dbReference>
<evidence type="ECO:0000259" key="15">
    <source>
        <dbReference type="PROSITE" id="PS51217"/>
    </source>
</evidence>
<dbReference type="PANTHER" id="PTHR11070">
    <property type="entry name" value="UVRD / RECB / PCRA DNA HELICASE FAMILY MEMBER"/>
    <property type="match status" value="1"/>
</dbReference>
<reference evidence="16 17" key="1">
    <citation type="submission" date="2012-06" db="EMBL/GenBank/DDBJ databases">
        <title>The complete chromosome of genome of Turneriella parva DSM 21527.</title>
        <authorList>
            <consortium name="US DOE Joint Genome Institute (JGI-PGF)"/>
            <person name="Lucas S."/>
            <person name="Han J."/>
            <person name="Lapidus A."/>
            <person name="Bruce D."/>
            <person name="Goodwin L."/>
            <person name="Pitluck S."/>
            <person name="Peters L."/>
            <person name="Kyrpides N."/>
            <person name="Mavromatis K."/>
            <person name="Ivanova N."/>
            <person name="Mikhailova N."/>
            <person name="Chertkov O."/>
            <person name="Detter J.C."/>
            <person name="Tapia R."/>
            <person name="Han C."/>
            <person name="Land M."/>
            <person name="Hauser L."/>
            <person name="Markowitz V."/>
            <person name="Cheng J.-F."/>
            <person name="Hugenholtz P."/>
            <person name="Woyke T."/>
            <person name="Wu D."/>
            <person name="Gronow S."/>
            <person name="Wellnitz S."/>
            <person name="Brambilla E."/>
            <person name="Klenk H.-P."/>
            <person name="Eisen J.A."/>
        </authorList>
    </citation>
    <scope>NUCLEOTIDE SEQUENCE [LARGE SCALE GENOMIC DNA]</scope>
    <source>
        <strain evidence="17">ATCC BAA-1111 / DSM 21527 / NCTC 11395 / H</strain>
    </source>
</reference>
<dbReference type="PANTHER" id="PTHR11070:SF2">
    <property type="entry name" value="ATP-DEPENDENT DNA HELICASE SRS2"/>
    <property type="match status" value="1"/>
</dbReference>
<feature type="compositionally biased region" description="Low complexity" evidence="13">
    <location>
        <begin position="673"/>
        <end position="684"/>
    </location>
</feature>
<dbReference type="CDD" id="cd18807">
    <property type="entry name" value="SF1_C_UvrD"/>
    <property type="match status" value="1"/>
</dbReference>
<evidence type="ECO:0000256" key="5">
    <source>
        <dbReference type="ARBA" id="ARBA00022840"/>
    </source>
</evidence>
<dbReference type="GO" id="GO:0005829">
    <property type="term" value="C:cytosol"/>
    <property type="evidence" value="ECO:0007669"/>
    <property type="project" value="TreeGrafter"/>
</dbReference>
<dbReference type="SUPFAM" id="SSF52540">
    <property type="entry name" value="P-loop containing nucleoside triphosphate hydrolases"/>
    <property type="match status" value="1"/>
</dbReference>
<protein>
    <recommendedName>
        <fullName evidence="9">DNA 3'-5' helicase</fullName>
        <ecNumber evidence="9">5.6.2.4</ecNumber>
    </recommendedName>
    <alternativeName>
        <fullName evidence="10">DNA 3'-5' helicase II</fullName>
    </alternativeName>
</protein>
<evidence type="ECO:0000256" key="10">
    <source>
        <dbReference type="ARBA" id="ARBA00034923"/>
    </source>
</evidence>
<comment type="catalytic activity">
    <reaction evidence="8">
        <text>Couples ATP hydrolysis with the unwinding of duplex DNA by translocating in the 3'-5' direction.</text>
        <dbReference type="EC" id="5.6.2.4"/>
    </reaction>
</comment>
<dbReference type="Pfam" id="PF13361">
    <property type="entry name" value="UvrD_C"/>
    <property type="match status" value="1"/>
</dbReference>
<evidence type="ECO:0000256" key="2">
    <source>
        <dbReference type="ARBA" id="ARBA00022741"/>
    </source>
</evidence>
<dbReference type="InterPro" id="IPR014016">
    <property type="entry name" value="UvrD-like_ATP-bd"/>
</dbReference>
<feature type="domain" description="UvrD-like helicase ATP-binding" evidence="14">
    <location>
        <begin position="15"/>
        <end position="297"/>
    </location>
</feature>
<evidence type="ECO:0000256" key="9">
    <source>
        <dbReference type="ARBA" id="ARBA00034808"/>
    </source>
</evidence>
<evidence type="ECO:0000256" key="6">
    <source>
        <dbReference type="ARBA" id="ARBA00023125"/>
    </source>
</evidence>
<dbReference type="InterPro" id="IPR000212">
    <property type="entry name" value="DNA_helicase_UvrD/REP"/>
</dbReference>
<dbReference type="STRING" id="869212.Turpa_1697"/>
<evidence type="ECO:0000256" key="11">
    <source>
        <dbReference type="ARBA" id="ARBA00048988"/>
    </source>
</evidence>
<keyword evidence="3 12" id="KW-0378">Hydrolase</keyword>
<sequence length="749" mass="84473">MNFATMTDWKDQILSKLNEPQQQAVQTVRGPLLILAGAGSGKTRTIIHRMAYIIHVEKVPAHYLAAVTFTNKAAAEMRSRLLNTAGPIGSECTVRTFHSLGLYLLRRNAQYLEYPENFSIWDDSDQQQAISAILEKFPGKFNKTQYRYFANSISAFKDKLVTPQNLPDHIDLDEYEFNDILQEVYQLYEARKTASFAVDFADLISLPCHLFEKFPELLTRWQNRYPFWLIDEYQDTNFAQYKFVQHVASRDKNLCVVGDDDQAIYGWRGADVKNILDFGTDFKDATVIKLEENYRSTKVILDIANGVIENNYERMAKHLFTSREGGETPVLFTAADDVQEAAKVVSLVRQSLTDTPASEIAVLYRTNSQSRLLEEAMLNAKINYRVYGGLSFFARKEIKDILAYFKLIVNGKDEAAFARVINTPPRGIGDKSVEKILTARIDSRIGDFTDLLAQGDQNGLSGKARDAAAKLAEQLKALRKKAEARADLGFFLDELLEMTGLAKVYEEEDRLLGSGRMEYVGELRNSLLNYQRQTSQATLGDYLQQISLITTTEDHEAEKASVSLMTVHNAKGLEFETVIIAGFEKDLFPHFLAERDGDISEERRLFYVAVTRAKSRLYLTQAERRMRQGFYEQSKTSPFLNEIPHGLLRVEKGYSVGGSAPKPFKQSFIPRAPAAAKPTASSSPGFGSGINPQNKGGKFSSGDKILHSNFGKGRVLRLEGDGDSQRIHILFDDGKTRKFILKFTDLKII</sequence>
<evidence type="ECO:0000313" key="16">
    <source>
        <dbReference type="EMBL" id="AFM12345.1"/>
    </source>
</evidence>
<keyword evidence="2 12" id="KW-0547">Nucleotide-binding</keyword>
<evidence type="ECO:0000256" key="7">
    <source>
        <dbReference type="ARBA" id="ARBA00023235"/>
    </source>
</evidence>
<dbReference type="GO" id="GO:0016887">
    <property type="term" value="F:ATP hydrolysis activity"/>
    <property type="evidence" value="ECO:0007669"/>
    <property type="project" value="RHEA"/>
</dbReference>
<dbReference type="Proteomes" id="UP000006048">
    <property type="component" value="Chromosome"/>
</dbReference>
<dbReference type="KEGG" id="tpx:Turpa_1697"/>
<evidence type="ECO:0000256" key="3">
    <source>
        <dbReference type="ARBA" id="ARBA00022801"/>
    </source>
</evidence>
<dbReference type="RefSeq" id="WP_014802856.1">
    <property type="nucleotide sequence ID" value="NC_018020.1"/>
</dbReference>
<gene>
    <name evidence="16" type="ordered locus">Turpa_1697</name>
</gene>
<evidence type="ECO:0000313" key="17">
    <source>
        <dbReference type="Proteomes" id="UP000006048"/>
    </source>
</evidence>
<name>I4B4Y8_TURPD</name>
<proteinExistence type="inferred from homology"/>
<dbReference type="PATRIC" id="fig|869212.3.peg.1691"/>
<dbReference type="GO" id="GO:0000725">
    <property type="term" value="P:recombinational repair"/>
    <property type="evidence" value="ECO:0007669"/>
    <property type="project" value="TreeGrafter"/>
</dbReference>
<feature type="region of interest" description="Disordered" evidence="13">
    <location>
        <begin position="673"/>
        <end position="703"/>
    </location>
</feature>
<comment type="similarity">
    <text evidence="1">Belongs to the helicase family. UvrD subfamily.</text>
</comment>
<evidence type="ECO:0000256" key="12">
    <source>
        <dbReference type="PROSITE-ProRule" id="PRU00560"/>
    </source>
</evidence>
<dbReference type="HOGENOM" id="CLU_004585_5_2_12"/>
<keyword evidence="5 12" id="KW-0067">ATP-binding</keyword>
<organism evidence="16 17">
    <name type="scientific">Turneriella parva (strain ATCC BAA-1111 / DSM 21527 / NCTC 11395 / H)</name>
    <name type="common">Leptospira parva</name>
    <dbReference type="NCBI Taxonomy" id="869212"/>
    <lineage>
        <taxon>Bacteria</taxon>
        <taxon>Pseudomonadati</taxon>
        <taxon>Spirochaetota</taxon>
        <taxon>Spirochaetia</taxon>
        <taxon>Leptospirales</taxon>
        <taxon>Leptospiraceae</taxon>
        <taxon>Turneriella</taxon>
    </lineage>
</organism>
<dbReference type="Pfam" id="PF00580">
    <property type="entry name" value="UvrD-helicase"/>
    <property type="match status" value="1"/>
</dbReference>
<keyword evidence="17" id="KW-1185">Reference proteome</keyword>
<dbReference type="Gene3D" id="1.10.486.10">
    <property type="entry name" value="PCRA, domain 4"/>
    <property type="match status" value="1"/>
</dbReference>